<keyword evidence="1" id="KW-0805">Transcription regulation</keyword>
<evidence type="ECO:0000256" key="3">
    <source>
        <dbReference type="ARBA" id="ARBA00023163"/>
    </source>
</evidence>
<evidence type="ECO:0000256" key="5">
    <source>
        <dbReference type="SAM" id="MobiDB-lite"/>
    </source>
</evidence>
<feature type="region of interest" description="Disordered" evidence="5">
    <location>
        <begin position="53"/>
        <end position="73"/>
    </location>
</feature>
<organism evidence="7 8">
    <name type="scientific">Penicillium brasilianum</name>
    <dbReference type="NCBI Taxonomy" id="104259"/>
    <lineage>
        <taxon>Eukaryota</taxon>
        <taxon>Fungi</taxon>
        <taxon>Dikarya</taxon>
        <taxon>Ascomycota</taxon>
        <taxon>Pezizomycotina</taxon>
        <taxon>Eurotiomycetes</taxon>
        <taxon>Eurotiomycetidae</taxon>
        <taxon>Eurotiales</taxon>
        <taxon>Aspergillaceae</taxon>
        <taxon>Penicillium</taxon>
    </lineage>
</organism>
<reference evidence="8" key="1">
    <citation type="journal article" date="2015" name="Genome Announc.">
        <title>Draft genome sequence of the fungus Penicillium brasilianum MG11.</title>
        <authorList>
            <person name="Horn F."/>
            <person name="Linde J."/>
            <person name="Mattern D.J."/>
            <person name="Walther G."/>
            <person name="Guthke R."/>
            <person name="Brakhage A.A."/>
            <person name="Valiante V."/>
        </authorList>
    </citation>
    <scope>NUCLEOTIDE SEQUENCE [LARGE SCALE GENOMIC DNA]</scope>
    <source>
        <strain evidence="8">MG11</strain>
    </source>
</reference>
<dbReference type="Pfam" id="PF00172">
    <property type="entry name" value="Zn_clus"/>
    <property type="match status" value="1"/>
</dbReference>
<evidence type="ECO:0000256" key="4">
    <source>
        <dbReference type="ARBA" id="ARBA00023242"/>
    </source>
</evidence>
<accession>A0A0F7TMR0</accession>
<keyword evidence="8" id="KW-1185">Reference proteome</keyword>
<evidence type="ECO:0000256" key="1">
    <source>
        <dbReference type="ARBA" id="ARBA00023015"/>
    </source>
</evidence>
<gene>
    <name evidence="7" type="ORF">PMG11_02491</name>
</gene>
<dbReference type="GO" id="GO:0000981">
    <property type="term" value="F:DNA-binding transcription factor activity, RNA polymerase II-specific"/>
    <property type="evidence" value="ECO:0007669"/>
    <property type="project" value="InterPro"/>
</dbReference>
<dbReference type="Proteomes" id="UP000042958">
    <property type="component" value="Unassembled WGS sequence"/>
</dbReference>
<keyword evidence="3" id="KW-0804">Transcription</keyword>
<dbReference type="PANTHER" id="PTHR38111">
    <property type="entry name" value="ZN(2)-C6 FUNGAL-TYPE DOMAIN-CONTAINING PROTEIN-RELATED"/>
    <property type="match status" value="1"/>
</dbReference>
<proteinExistence type="predicted"/>
<dbReference type="EMBL" id="CDHK01000002">
    <property type="protein sequence ID" value="CEJ56277.1"/>
    <property type="molecule type" value="Genomic_DNA"/>
</dbReference>
<sequence>MVGVPKSKGCQTCLQRRVKCDLLRPECTQCTRYGVDCPGYTRPHKFMDEGPQLRQRFKKKQSQSTTTPAQPSESIDERIIPSLVAQSMGKQQPVVFGSFVLTAFTRWFGLNRYRVHTPWTTYIAQHGGQSPAFDAAIFCVNAIFMGQKHDNTMLRRSSREVYSKALRLFGGRIRNADAMISTESVSITIALSLFEAYSRTNPDSWAHHAAGTALLMEHRGPKAHLTGFDRCLYLSFRSFLVAEAFIRGRRCIFELPEWQEHIDQVRMEDMSSPRVDGPIALFIDLQDRIFKEVAKVPGLLVQARELRTVNDPPHVRQVLSAQVLRSSQALCTLSAHLRLAAAVQSYQWCNGGAASKKKMAFIGPIPSTFPQEFANSVLRGADHCLYILRLLLDHLESDKARATRGRSGQDSDAPLADPLPFRFVSKLNVDKGRIAGSDVNEAREEMPSPDKWLDVVAASMGLEAFDVITSALPSPDPGISGQLNDPREWSSAVSLR</sequence>
<dbReference type="SMART" id="SM00066">
    <property type="entry name" value="GAL4"/>
    <property type="match status" value="1"/>
</dbReference>
<dbReference type="OrthoDB" id="5632at2759"/>
<name>A0A0F7TMR0_PENBI</name>
<dbReference type="InterPro" id="IPR053178">
    <property type="entry name" value="Osmoadaptation_assoc"/>
</dbReference>
<keyword evidence="4" id="KW-0539">Nucleus</keyword>
<dbReference type="STRING" id="104259.A0A0F7TMR0"/>
<dbReference type="PROSITE" id="PS50048">
    <property type="entry name" value="ZN2_CY6_FUNGAL_2"/>
    <property type="match status" value="1"/>
</dbReference>
<dbReference type="SUPFAM" id="SSF57701">
    <property type="entry name" value="Zn2/Cys6 DNA-binding domain"/>
    <property type="match status" value="1"/>
</dbReference>
<dbReference type="Gene3D" id="4.10.240.10">
    <property type="entry name" value="Zn(2)-C6 fungal-type DNA-binding domain"/>
    <property type="match status" value="1"/>
</dbReference>
<feature type="compositionally biased region" description="Polar residues" evidence="5">
    <location>
        <begin position="62"/>
        <end position="73"/>
    </location>
</feature>
<dbReference type="GO" id="GO:0008270">
    <property type="term" value="F:zinc ion binding"/>
    <property type="evidence" value="ECO:0007669"/>
    <property type="project" value="InterPro"/>
</dbReference>
<feature type="region of interest" description="Disordered" evidence="5">
    <location>
        <begin position="475"/>
        <end position="496"/>
    </location>
</feature>
<dbReference type="AlphaFoldDB" id="A0A0F7TMR0"/>
<dbReference type="PANTHER" id="PTHR38111:SF5">
    <property type="entry name" value="TRANSCRIPTION FACTOR DOMAIN-CONTAINING PROTEIN"/>
    <property type="match status" value="1"/>
</dbReference>
<protein>
    <recommendedName>
        <fullName evidence="6">Zn(2)-C6 fungal-type domain-containing protein</fullName>
    </recommendedName>
</protein>
<keyword evidence="2" id="KW-0238">DNA-binding</keyword>
<evidence type="ECO:0000259" key="6">
    <source>
        <dbReference type="PROSITE" id="PS50048"/>
    </source>
</evidence>
<dbReference type="InterPro" id="IPR036864">
    <property type="entry name" value="Zn2-C6_fun-type_DNA-bd_sf"/>
</dbReference>
<evidence type="ECO:0000313" key="7">
    <source>
        <dbReference type="EMBL" id="CEJ56277.1"/>
    </source>
</evidence>
<feature type="domain" description="Zn(2)-C6 fungal-type" evidence="6">
    <location>
        <begin position="9"/>
        <end position="37"/>
    </location>
</feature>
<dbReference type="InterPro" id="IPR001138">
    <property type="entry name" value="Zn2Cys6_DnaBD"/>
</dbReference>
<evidence type="ECO:0000313" key="8">
    <source>
        <dbReference type="Proteomes" id="UP000042958"/>
    </source>
</evidence>
<evidence type="ECO:0000256" key="2">
    <source>
        <dbReference type="ARBA" id="ARBA00023125"/>
    </source>
</evidence>
<dbReference type="GO" id="GO:0003677">
    <property type="term" value="F:DNA binding"/>
    <property type="evidence" value="ECO:0007669"/>
    <property type="project" value="UniProtKB-KW"/>
</dbReference>